<proteinExistence type="predicted"/>
<dbReference type="InterPro" id="IPR018666">
    <property type="entry name" value="DUF2125"/>
</dbReference>
<dbReference type="Proteomes" id="UP000663629">
    <property type="component" value="Chromosome 1"/>
</dbReference>
<evidence type="ECO:0000313" key="2">
    <source>
        <dbReference type="Proteomes" id="UP000663629"/>
    </source>
</evidence>
<evidence type="ECO:0000313" key="1">
    <source>
        <dbReference type="EMBL" id="QRZ14074.1"/>
    </source>
</evidence>
<sequence length="332" mass="34852">MLALLVALALVLGGLWLGGESLLAQQMRRLAAEQPMTDLGAVQELRDPGRFGVRALGLELQTDAGRLGLQQAELWLSPLHPTTLRFALAPKGMLDAGSGPLELGLGDAMAQLRFSPWNGLGLAAAQIKAGPLTIAGTELATAVRINAVGRTLDQDAPSGAAVSYDLNLTLHGLDPGAFATLSLPGPLNATATGRIWLDALPQPWTLTPDLAPLPVGLRLDEVELQLGGLQARIIGRVQADAQDRAEGRLVLYTTDAKPLLQAAASAGLIPSRVVRLAGTMLKTISDLPLPDEDGQRFPPPAEGELRLPLRFADGKVSLGPLTLGPAPVFPRR</sequence>
<dbReference type="RefSeq" id="WP_205295055.1">
    <property type="nucleotide sequence ID" value="NZ_CP070368.1"/>
</dbReference>
<protein>
    <submittedName>
        <fullName evidence="1">DUF2125 domain-containing protein</fullName>
    </submittedName>
</protein>
<organism evidence="1 2">
    <name type="scientific">Paracoccus methylovorus</name>
    <dbReference type="NCBI Taxonomy" id="2812658"/>
    <lineage>
        <taxon>Bacteria</taxon>
        <taxon>Pseudomonadati</taxon>
        <taxon>Pseudomonadota</taxon>
        <taxon>Alphaproteobacteria</taxon>
        <taxon>Rhodobacterales</taxon>
        <taxon>Paracoccaceae</taxon>
        <taxon>Paracoccus</taxon>
    </lineage>
</organism>
<reference evidence="1 2" key="1">
    <citation type="submission" date="2021-02" db="EMBL/GenBank/DDBJ databases">
        <title>Paracoccus methylovroum sp.nov., a new methanol and methylamine utilizing methylotrophic denitrifer.</title>
        <authorList>
            <person name="Timsy T."/>
            <person name="Behrendt U."/>
            <person name="Ulrich A."/>
            <person name="Spanner T."/>
            <person name="Foesel B.U."/>
            <person name="Horn M.A."/>
            <person name="Kolb S."/>
        </authorList>
    </citation>
    <scope>NUCLEOTIDE SEQUENCE [LARGE SCALE GENOMIC DNA]</scope>
    <source>
        <strain evidence="1 2">H4-D09</strain>
    </source>
</reference>
<gene>
    <name evidence="1" type="ORF">JWJ88_05300</name>
</gene>
<dbReference type="EMBL" id="CP070368">
    <property type="protein sequence ID" value="QRZ14074.1"/>
    <property type="molecule type" value="Genomic_DNA"/>
</dbReference>
<keyword evidence="2" id="KW-1185">Reference proteome</keyword>
<accession>A0ABX7JJT0</accession>
<name>A0ABX7JJT0_9RHOB</name>
<dbReference type="Pfam" id="PF09898">
    <property type="entry name" value="DUF2125"/>
    <property type="match status" value="1"/>
</dbReference>